<feature type="region of interest" description="Disordered" evidence="1">
    <location>
        <begin position="198"/>
        <end position="245"/>
    </location>
</feature>
<feature type="compositionally biased region" description="Basic residues" evidence="1">
    <location>
        <begin position="235"/>
        <end position="245"/>
    </location>
</feature>
<dbReference type="AlphaFoldDB" id="A0AAD7CQA4"/>
<keyword evidence="3" id="KW-1185">Reference proteome</keyword>
<name>A0AAD7CQA4_MYCRO</name>
<protein>
    <submittedName>
        <fullName evidence="2">Uncharacterized protein</fullName>
    </submittedName>
</protein>
<sequence length="245" mass="26501">MTYSTCRGGIIPRRRVAPVSSPKISPVPPVAAAASFCADDTSAMRCRLGMRGGVRRRGRRTTGGEGRTSATHSQSACRHAGMVLVSGDAGSSSGRAILARGYTEARETICTAGRTVQDVAHACAMPGARRCRRRRKPPKEARGTMHCDTVTRRPRHERGVVEVRCSSARSRRGAVLRRGRGLPVGIALADAAARHQCLSAASPRPRRRSRSRKWQVPSSAALRRCPVMTPSRPPYKVRRGRCGSI</sequence>
<feature type="compositionally biased region" description="Basic residues" evidence="1">
    <location>
        <begin position="204"/>
        <end position="213"/>
    </location>
</feature>
<proteinExistence type="predicted"/>
<accession>A0AAD7CQA4</accession>
<evidence type="ECO:0000313" key="2">
    <source>
        <dbReference type="EMBL" id="KAJ7658043.1"/>
    </source>
</evidence>
<comment type="caution">
    <text evidence="2">The sequence shown here is derived from an EMBL/GenBank/DDBJ whole genome shotgun (WGS) entry which is preliminary data.</text>
</comment>
<gene>
    <name evidence="2" type="ORF">B0H17DRAFT_352458</name>
</gene>
<dbReference type="EMBL" id="JARKIE010000284">
    <property type="protein sequence ID" value="KAJ7658043.1"/>
    <property type="molecule type" value="Genomic_DNA"/>
</dbReference>
<evidence type="ECO:0000313" key="3">
    <source>
        <dbReference type="Proteomes" id="UP001221757"/>
    </source>
</evidence>
<reference evidence="2" key="1">
    <citation type="submission" date="2023-03" db="EMBL/GenBank/DDBJ databases">
        <title>Massive genome expansion in bonnet fungi (Mycena s.s.) driven by repeated elements and novel gene families across ecological guilds.</title>
        <authorList>
            <consortium name="Lawrence Berkeley National Laboratory"/>
            <person name="Harder C.B."/>
            <person name="Miyauchi S."/>
            <person name="Viragh M."/>
            <person name="Kuo A."/>
            <person name="Thoen E."/>
            <person name="Andreopoulos B."/>
            <person name="Lu D."/>
            <person name="Skrede I."/>
            <person name="Drula E."/>
            <person name="Henrissat B."/>
            <person name="Morin E."/>
            <person name="Kohler A."/>
            <person name="Barry K."/>
            <person name="LaButti K."/>
            <person name="Morin E."/>
            <person name="Salamov A."/>
            <person name="Lipzen A."/>
            <person name="Mereny Z."/>
            <person name="Hegedus B."/>
            <person name="Baldrian P."/>
            <person name="Stursova M."/>
            <person name="Weitz H."/>
            <person name="Taylor A."/>
            <person name="Grigoriev I.V."/>
            <person name="Nagy L.G."/>
            <person name="Martin F."/>
            <person name="Kauserud H."/>
        </authorList>
    </citation>
    <scope>NUCLEOTIDE SEQUENCE</scope>
    <source>
        <strain evidence="2">CBHHK067</strain>
    </source>
</reference>
<organism evidence="2 3">
    <name type="scientific">Mycena rosella</name>
    <name type="common">Pink bonnet</name>
    <name type="synonym">Agaricus rosellus</name>
    <dbReference type="NCBI Taxonomy" id="1033263"/>
    <lineage>
        <taxon>Eukaryota</taxon>
        <taxon>Fungi</taxon>
        <taxon>Dikarya</taxon>
        <taxon>Basidiomycota</taxon>
        <taxon>Agaricomycotina</taxon>
        <taxon>Agaricomycetes</taxon>
        <taxon>Agaricomycetidae</taxon>
        <taxon>Agaricales</taxon>
        <taxon>Marasmiineae</taxon>
        <taxon>Mycenaceae</taxon>
        <taxon>Mycena</taxon>
    </lineage>
</organism>
<dbReference type="Proteomes" id="UP001221757">
    <property type="component" value="Unassembled WGS sequence"/>
</dbReference>
<evidence type="ECO:0000256" key="1">
    <source>
        <dbReference type="SAM" id="MobiDB-lite"/>
    </source>
</evidence>